<dbReference type="AlphaFoldDB" id="A0A1H7HHA9"/>
<accession>A0A1H7HHA9</accession>
<evidence type="ECO:0000256" key="1">
    <source>
        <dbReference type="ARBA" id="ARBA00022729"/>
    </source>
</evidence>
<sequence>MKKYILSSLLLSGLILTACNNNNNAATTDENGDEIVQLTGIFLAHPLTKDINDMQWLEDAEQAAGVDVNWETVTADWDQQIGPMLSAGDIPDIIVGPNAVTDAQHQQFKGMFVDFNQYLDQMPNVSALLGEKPVARDMATTLDGEIFGLSKYQRFWPESATKQYINQTWLDNLGLEVPTTWDELHEVLTAFRDNDANGSGDANDEIPFDYAPVGTGGFGFFHPTVLLASTGLTPVNGGGQGYFLEDGEVKNFFVDERYREFMVFMNSLYADQLLNPEVFTQEYVAFQSLGRGDGEYATVGYTYGWEAEDRFGTELADQYVSMPPLRVSDDYDADPSWSFDHYVLNYNTNMVQVSANTENIDAALRFTDQLYDEVTSMQILFGDLGTNIEDHGDGSYSVLPPEEETMDPGTWKWTSTWADNGPMYIRDDLDLELGVDMQATLEQLEPLEDTIDNIDRDNDVLPVSFLKYTTDDSNILSVNNAEIMNTAMTYFGQWVTEGGVEAQWDSYVEMMENSGLPENIEIMQEAYEQLGE</sequence>
<keyword evidence="4" id="KW-1185">Reference proteome</keyword>
<dbReference type="STRING" id="426702.SAMN04488099_10331"/>
<dbReference type="OrthoDB" id="9787283at2"/>
<reference evidence="4" key="1">
    <citation type="submission" date="2016-10" db="EMBL/GenBank/DDBJ databases">
        <authorList>
            <person name="Varghese N."/>
            <person name="Submissions S."/>
        </authorList>
    </citation>
    <scope>NUCLEOTIDE SEQUENCE [LARGE SCALE GENOMIC DNA]</scope>
    <source>
        <strain evidence="4">DSM 19183</strain>
    </source>
</reference>
<feature type="chain" id="PRO_5011553735" evidence="2">
    <location>
        <begin position="26"/>
        <end position="532"/>
    </location>
</feature>
<evidence type="ECO:0000256" key="2">
    <source>
        <dbReference type="SAM" id="SignalP"/>
    </source>
</evidence>
<dbReference type="EMBL" id="FNZU01000003">
    <property type="protein sequence ID" value="SEK47635.1"/>
    <property type="molecule type" value="Genomic_DNA"/>
</dbReference>
<feature type="signal peptide" evidence="2">
    <location>
        <begin position="1"/>
        <end position="25"/>
    </location>
</feature>
<dbReference type="PROSITE" id="PS51257">
    <property type="entry name" value="PROKAR_LIPOPROTEIN"/>
    <property type="match status" value="1"/>
</dbReference>
<dbReference type="PANTHER" id="PTHR43649:SF33">
    <property type="entry name" value="POLYGALACTURONAN_RHAMNOGALACTURONAN-BINDING PROTEIN YTCQ"/>
    <property type="match status" value="1"/>
</dbReference>
<gene>
    <name evidence="3" type="ORF">SAMN04488099_10331</name>
</gene>
<proteinExistence type="predicted"/>
<dbReference type="PANTHER" id="PTHR43649">
    <property type="entry name" value="ARABINOSE-BINDING PROTEIN-RELATED"/>
    <property type="match status" value="1"/>
</dbReference>
<evidence type="ECO:0000313" key="4">
    <source>
        <dbReference type="Proteomes" id="UP000199081"/>
    </source>
</evidence>
<dbReference type="InterPro" id="IPR050490">
    <property type="entry name" value="Bact_solute-bd_prot1"/>
</dbReference>
<name>A0A1H7HHA9_9LACT</name>
<protein>
    <submittedName>
        <fullName evidence="3">Putative aldouronate transport system substrate-binding protein</fullName>
    </submittedName>
</protein>
<evidence type="ECO:0000313" key="3">
    <source>
        <dbReference type="EMBL" id="SEK47635.1"/>
    </source>
</evidence>
<dbReference type="Proteomes" id="UP000199081">
    <property type="component" value="Unassembled WGS sequence"/>
</dbReference>
<keyword evidence="1 2" id="KW-0732">Signal</keyword>
<organism evidence="3 4">
    <name type="scientific">Alkalibacterium pelagium</name>
    <dbReference type="NCBI Taxonomy" id="426702"/>
    <lineage>
        <taxon>Bacteria</taxon>
        <taxon>Bacillati</taxon>
        <taxon>Bacillota</taxon>
        <taxon>Bacilli</taxon>
        <taxon>Lactobacillales</taxon>
        <taxon>Carnobacteriaceae</taxon>
        <taxon>Alkalibacterium</taxon>
    </lineage>
</organism>
<dbReference type="Gene3D" id="3.40.190.10">
    <property type="entry name" value="Periplasmic binding protein-like II"/>
    <property type="match status" value="2"/>
</dbReference>
<dbReference type="SUPFAM" id="SSF53850">
    <property type="entry name" value="Periplasmic binding protein-like II"/>
    <property type="match status" value="1"/>
</dbReference>
<dbReference type="RefSeq" id="WP_091479095.1">
    <property type="nucleotide sequence ID" value="NZ_BJYC01000031.1"/>
</dbReference>